<dbReference type="EMBL" id="QGNW01000068">
    <property type="protein sequence ID" value="RVX02829.1"/>
    <property type="molecule type" value="Genomic_DNA"/>
</dbReference>
<sequence length="437" mass="48139">MNGGGMNQVPAMSSLEVPLVAAIVILAILTVNTLEEAQVPEPAKHTGSAFASNASVAVVGFYLLCYVPFHAIDPKYIGVTVGLIFGPSLPLTPSHGVNKDQIRILCIFLHQGTTFLTNMAGLISKRLTSRLLKPYHSSSVISSSTFFIYQNPNPNPNPFFDLSPQDLNSKFSKQNPLNPEPICGFQTSQDLKPTNFKLHSSKFYSTFSTQFKKPSPFAQLSHQNPLIPKSISGFQDLQNPKPSNFDLLFTRSYTSSSTKVGNPYPNWASDAKPKYFSTSDPSPDSDKPQNREFKHQEIEGPTVERDTSALANETREVLGLQMKTIHSLSTVLALLGLVQLALGAWISYITRASPMPEVTIQSIVAFGSPFSMAFMLRRSLKVMDFFRKMEDLGRLQILTLTLQIAKNVNLFFVRVRGVSILCVAGLSVGLLYAVLLR</sequence>
<dbReference type="PANTHER" id="PTHR37222">
    <property type="entry name" value="OS02G0718000 PROTEIN"/>
    <property type="match status" value="1"/>
</dbReference>
<dbReference type="AlphaFoldDB" id="A0A438J1I3"/>
<feature type="transmembrane region" description="Helical" evidence="2">
    <location>
        <begin position="12"/>
        <end position="30"/>
    </location>
</feature>
<reference evidence="3 4" key="1">
    <citation type="journal article" date="2018" name="PLoS Genet.">
        <title>Population sequencing reveals clonal diversity and ancestral inbreeding in the grapevine cultivar Chardonnay.</title>
        <authorList>
            <person name="Roach M.J."/>
            <person name="Johnson D.L."/>
            <person name="Bohlmann J."/>
            <person name="van Vuuren H.J."/>
            <person name="Jones S.J."/>
            <person name="Pretorius I.S."/>
            <person name="Schmidt S.A."/>
            <person name="Borneman A.R."/>
        </authorList>
    </citation>
    <scope>NUCLEOTIDE SEQUENCE [LARGE SCALE GENOMIC DNA]</scope>
    <source>
        <strain evidence="4">cv. Chardonnay</strain>
        <tissue evidence="3">Leaf</tissue>
    </source>
</reference>
<keyword evidence="2" id="KW-1133">Transmembrane helix</keyword>
<gene>
    <name evidence="3" type="ORF">CK203_023215</name>
</gene>
<feature type="transmembrane region" description="Helical" evidence="2">
    <location>
        <begin position="418"/>
        <end position="436"/>
    </location>
</feature>
<organism evidence="3 4">
    <name type="scientific">Vitis vinifera</name>
    <name type="common">Grape</name>
    <dbReference type="NCBI Taxonomy" id="29760"/>
    <lineage>
        <taxon>Eukaryota</taxon>
        <taxon>Viridiplantae</taxon>
        <taxon>Streptophyta</taxon>
        <taxon>Embryophyta</taxon>
        <taxon>Tracheophyta</taxon>
        <taxon>Spermatophyta</taxon>
        <taxon>Magnoliopsida</taxon>
        <taxon>eudicotyledons</taxon>
        <taxon>Gunneridae</taxon>
        <taxon>Pentapetalae</taxon>
        <taxon>rosids</taxon>
        <taxon>Vitales</taxon>
        <taxon>Vitaceae</taxon>
        <taxon>Viteae</taxon>
        <taxon>Vitis</taxon>
    </lineage>
</organism>
<name>A0A438J1I3_VITVI</name>
<evidence type="ECO:0000256" key="2">
    <source>
        <dbReference type="SAM" id="Phobius"/>
    </source>
</evidence>
<feature type="region of interest" description="Disordered" evidence="1">
    <location>
        <begin position="271"/>
        <end position="309"/>
    </location>
</feature>
<comment type="caution">
    <text evidence="3">The sequence shown here is derived from an EMBL/GenBank/DDBJ whole genome shotgun (WGS) entry which is preliminary data.</text>
</comment>
<evidence type="ECO:0000256" key="1">
    <source>
        <dbReference type="SAM" id="MobiDB-lite"/>
    </source>
</evidence>
<keyword evidence="2" id="KW-0472">Membrane</keyword>
<dbReference type="OrthoDB" id="1908269at2759"/>
<evidence type="ECO:0000313" key="4">
    <source>
        <dbReference type="Proteomes" id="UP000288805"/>
    </source>
</evidence>
<protein>
    <submittedName>
        <fullName evidence="3">Uncharacterized protein</fullName>
    </submittedName>
</protein>
<feature type="transmembrane region" description="Helical" evidence="2">
    <location>
        <begin position="50"/>
        <end position="69"/>
    </location>
</feature>
<accession>A0A438J1I3</accession>
<feature type="compositionally biased region" description="Basic and acidic residues" evidence="1">
    <location>
        <begin position="284"/>
        <end position="307"/>
    </location>
</feature>
<dbReference type="PANTHER" id="PTHR37222:SF1">
    <property type="entry name" value="OS02G0718000 PROTEIN"/>
    <property type="match status" value="1"/>
</dbReference>
<proteinExistence type="predicted"/>
<feature type="transmembrane region" description="Helical" evidence="2">
    <location>
        <begin position="328"/>
        <end position="348"/>
    </location>
</feature>
<keyword evidence="2" id="KW-0812">Transmembrane</keyword>
<evidence type="ECO:0000313" key="3">
    <source>
        <dbReference type="EMBL" id="RVX02829.1"/>
    </source>
</evidence>
<dbReference type="Proteomes" id="UP000288805">
    <property type="component" value="Unassembled WGS sequence"/>
</dbReference>
<feature type="transmembrane region" description="Helical" evidence="2">
    <location>
        <begin position="360"/>
        <end position="380"/>
    </location>
</feature>